<feature type="region of interest" description="Disordered" evidence="6">
    <location>
        <begin position="493"/>
        <end position="514"/>
    </location>
</feature>
<reference evidence="9" key="1">
    <citation type="submission" date="2020-05" db="EMBL/GenBank/DDBJ databases">
        <authorList>
            <person name="Chiriac C."/>
            <person name="Salcher M."/>
            <person name="Ghai R."/>
            <person name="Kavagutti S V."/>
        </authorList>
    </citation>
    <scope>NUCLEOTIDE SEQUENCE</scope>
</reference>
<dbReference type="GO" id="GO:0048039">
    <property type="term" value="F:ubiquinone binding"/>
    <property type="evidence" value="ECO:0007669"/>
    <property type="project" value="TreeGrafter"/>
</dbReference>
<dbReference type="GO" id="GO:0008137">
    <property type="term" value="F:NADH dehydrogenase (ubiquinone) activity"/>
    <property type="evidence" value="ECO:0007669"/>
    <property type="project" value="InterPro"/>
</dbReference>
<evidence type="ECO:0000256" key="3">
    <source>
        <dbReference type="ARBA" id="ARBA00022692"/>
    </source>
</evidence>
<feature type="transmembrane region" description="Helical" evidence="7">
    <location>
        <begin position="280"/>
        <end position="298"/>
    </location>
</feature>
<feature type="transmembrane region" description="Helical" evidence="7">
    <location>
        <begin position="74"/>
        <end position="99"/>
    </location>
</feature>
<gene>
    <name evidence="9" type="ORF">UFOPK1493_02901</name>
</gene>
<feature type="transmembrane region" description="Helical" evidence="7">
    <location>
        <begin position="164"/>
        <end position="186"/>
    </location>
</feature>
<dbReference type="EMBL" id="CAEZSR010000137">
    <property type="protein sequence ID" value="CAB4578691.1"/>
    <property type="molecule type" value="Genomic_DNA"/>
</dbReference>
<comment type="similarity">
    <text evidence="2">Belongs to the complex I subunit 4 family.</text>
</comment>
<keyword evidence="3 7" id="KW-0812">Transmembrane</keyword>
<feature type="transmembrane region" description="Helical" evidence="7">
    <location>
        <begin position="30"/>
        <end position="50"/>
    </location>
</feature>
<dbReference type="GO" id="GO:0003954">
    <property type="term" value="F:NADH dehydrogenase activity"/>
    <property type="evidence" value="ECO:0007669"/>
    <property type="project" value="TreeGrafter"/>
</dbReference>
<dbReference type="InterPro" id="IPR003918">
    <property type="entry name" value="NADH_UbQ_OxRdtase"/>
</dbReference>
<protein>
    <submittedName>
        <fullName evidence="9">Unannotated protein</fullName>
    </submittedName>
</protein>
<feature type="transmembrane region" description="Helical" evidence="7">
    <location>
        <begin position="305"/>
        <end position="324"/>
    </location>
</feature>
<feature type="transmembrane region" description="Helical" evidence="7">
    <location>
        <begin position="247"/>
        <end position="268"/>
    </location>
</feature>
<dbReference type="InterPro" id="IPR010227">
    <property type="entry name" value="NADH_Q_OxRdtase_chainM/4"/>
</dbReference>
<sequence>MSYPILTSLVAVPAVGALLVALLSKNRPEWVKLVAILTSVFTGALTVWLLSSFETADPGFQFVSKHEWIKPWGISWHLGVDGISLFLVVLTGVLFPLVIVGIDPHHDHKRYLSWMLLLEAGMMGSFLSLDLFLFFVFFEIVLVPMYFLIGGWGYEGRIYAATKFFLYTMVGSAFMLVGIVTTAMLAREQLGRLTFDLVEIAEQADFATNTARWLFLAFAVAFAVKVPMFPLHTWLPDAHTQAPTGGSVILAGVMLKLGTYGLLRFGVYLFPEAALWSRELFLTLAVIGILYGAIAATMQKDLKRLVAYSSVAHLGFIVLGTFAFTSQAITGATMQMINHGLSTGALFLLVGMIYERRHTRQIAELKGLQKVAPIFAAAFMVVMLSSIGVPGLNGFIGEYLILIGSFLTARWWTVVAATGVILAALYLLWAYQRVFHGEPDEANRSFPELRIREAAVLLPFIGLIVFTGVYPKPMLDRIEPSVNALITHVSEKTGYESPDTPEPVEVGTHQEAQP</sequence>
<evidence type="ECO:0000256" key="2">
    <source>
        <dbReference type="ARBA" id="ARBA00009025"/>
    </source>
</evidence>
<feature type="transmembrane region" description="Helical" evidence="7">
    <location>
        <begin position="6"/>
        <end position="23"/>
    </location>
</feature>
<evidence type="ECO:0000256" key="6">
    <source>
        <dbReference type="SAM" id="MobiDB-lite"/>
    </source>
</evidence>
<feature type="transmembrane region" description="Helical" evidence="7">
    <location>
        <begin position="213"/>
        <end position="235"/>
    </location>
</feature>
<dbReference type="PANTHER" id="PTHR43507:SF1">
    <property type="entry name" value="NADH-UBIQUINONE OXIDOREDUCTASE CHAIN 4"/>
    <property type="match status" value="1"/>
</dbReference>
<dbReference type="NCBIfam" id="NF004500">
    <property type="entry name" value="PRK05846.1-4"/>
    <property type="match status" value="1"/>
</dbReference>
<proteinExistence type="inferred from homology"/>
<evidence type="ECO:0000256" key="7">
    <source>
        <dbReference type="SAM" id="Phobius"/>
    </source>
</evidence>
<evidence type="ECO:0000256" key="5">
    <source>
        <dbReference type="ARBA" id="ARBA00023136"/>
    </source>
</evidence>
<dbReference type="NCBIfam" id="TIGR01972">
    <property type="entry name" value="NDH_I_M"/>
    <property type="match status" value="1"/>
</dbReference>
<dbReference type="GO" id="GO:0015990">
    <property type="term" value="P:electron transport coupled proton transport"/>
    <property type="evidence" value="ECO:0007669"/>
    <property type="project" value="TreeGrafter"/>
</dbReference>
<organism evidence="9">
    <name type="scientific">freshwater metagenome</name>
    <dbReference type="NCBI Taxonomy" id="449393"/>
    <lineage>
        <taxon>unclassified sequences</taxon>
        <taxon>metagenomes</taxon>
        <taxon>ecological metagenomes</taxon>
    </lineage>
</organism>
<feature type="transmembrane region" description="Helical" evidence="7">
    <location>
        <begin position="336"/>
        <end position="354"/>
    </location>
</feature>
<dbReference type="GO" id="GO:0042773">
    <property type="term" value="P:ATP synthesis coupled electron transport"/>
    <property type="evidence" value="ECO:0007669"/>
    <property type="project" value="InterPro"/>
</dbReference>
<dbReference type="PANTHER" id="PTHR43507">
    <property type="entry name" value="NADH-UBIQUINONE OXIDOREDUCTASE CHAIN 4"/>
    <property type="match status" value="1"/>
</dbReference>
<dbReference type="InterPro" id="IPR001750">
    <property type="entry name" value="ND/Mrp_TM"/>
</dbReference>
<dbReference type="GO" id="GO:0016020">
    <property type="term" value="C:membrane"/>
    <property type="evidence" value="ECO:0007669"/>
    <property type="project" value="UniProtKB-SubCell"/>
</dbReference>
<evidence type="ECO:0000259" key="8">
    <source>
        <dbReference type="Pfam" id="PF00361"/>
    </source>
</evidence>
<dbReference type="PRINTS" id="PR01437">
    <property type="entry name" value="NUOXDRDTASE4"/>
</dbReference>
<dbReference type="Pfam" id="PF00361">
    <property type="entry name" value="Proton_antipo_M"/>
    <property type="match status" value="1"/>
</dbReference>
<feature type="transmembrane region" description="Helical" evidence="7">
    <location>
        <begin position="451"/>
        <end position="470"/>
    </location>
</feature>
<accession>A0A6J6EQ71</accession>
<feature type="transmembrane region" description="Helical" evidence="7">
    <location>
        <begin position="374"/>
        <end position="397"/>
    </location>
</feature>
<evidence type="ECO:0000256" key="4">
    <source>
        <dbReference type="ARBA" id="ARBA00022989"/>
    </source>
</evidence>
<feature type="domain" description="NADH:quinone oxidoreductase/Mrp antiporter transmembrane" evidence="8">
    <location>
        <begin position="128"/>
        <end position="419"/>
    </location>
</feature>
<keyword evidence="5 7" id="KW-0472">Membrane</keyword>
<keyword evidence="4 7" id="KW-1133">Transmembrane helix</keyword>
<feature type="transmembrane region" description="Helical" evidence="7">
    <location>
        <begin position="409"/>
        <end position="431"/>
    </location>
</feature>
<name>A0A6J6EQ71_9ZZZZ</name>
<dbReference type="AlphaFoldDB" id="A0A6J6EQ71"/>
<evidence type="ECO:0000256" key="1">
    <source>
        <dbReference type="ARBA" id="ARBA00004141"/>
    </source>
</evidence>
<evidence type="ECO:0000313" key="9">
    <source>
        <dbReference type="EMBL" id="CAB4578691.1"/>
    </source>
</evidence>
<feature type="transmembrane region" description="Helical" evidence="7">
    <location>
        <begin position="133"/>
        <end position="152"/>
    </location>
</feature>
<comment type="subcellular location">
    <subcellularLocation>
        <location evidence="1">Membrane</location>
        <topology evidence="1">Multi-pass membrane protein</topology>
    </subcellularLocation>
</comment>